<organism evidence="1 2">
    <name type="scientific">Sneathiella marina</name>
    <dbReference type="NCBI Taxonomy" id="2950108"/>
    <lineage>
        <taxon>Bacteria</taxon>
        <taxon>Pseudomonadati</taxon>
        <taxon>Pseudomonadota</taxon>
        <taxon>Alphaproteobacteria</taxon>
        <taxon>Sneathiellales</taxon>
        <taxon>Sneathiellaceae</taxon>
        <taxon>Sneathiella</taxon>
    </lineage>
</organism>
<protein>
    <recommendedName>
        <fullName evidence="3">HEPN domain-containing protein</fullName>
    </recommendedName>
</protein>
<dbReference type="EMBL" id="CP098747">
    <property type="protein sequence ID" value="USG61457.1"/>
    <property type="molecule type" value="Genomic_DNA"/>
</dbReference>
<proteinExistence type="predicted"/>
<evidence type="ECO:0008006" key="3">
    <source>
        <dbReference type="Google" id="ProtNLM"/>
    </source>
</evidence>
<name>A0ABY4W6C0_9PROT</name>
<evidence type="ECO:0000313" key="2">
    <source>
        <dbReference type="Proteomes" id="UP001056291"/>
    </source>
</evidence>
<gene>
    <name evidence="1" type="ORF">NBZ79_00515</name>
</gene>
<dbReference type="Proteomes" id="UP001056291">
    <property type="component" value="Chromosome"/>
</dbReference>
<dbReference type="RefSeq" id="WP_251934500.1">
    <property type="nucleotide sequence ID" value="NZ_CP098747.1"/>
</dbReference>
<evidence type="ECO:0000313" key="1">
    <source>
        <dbReference type="EMBL" id="USG61457.1"/>
    </source>
</evidence>
<sequence>MMTNLLKLSPIGNAAEELFALQKEQLEHDSIYHKDICSLSVQQRMNHYALHFAKYAGYFVEALHSEDQEKFNKAAVDSFIIALSTANTLNVDLGSSLPELAKKRCLKEFETKSHSSKTKPSFIFSFVEIVGKLSKACESVDHLESYPFRKEMIKCIQEILLATLNQGPILKINLPDEARNRLASVKERNIFHNR</sequence>
<keyword evidence="2" id="KW-1185">Reference proteome</keyword>
<accession>A0ABY4W6C0</accession>
<reference evidence="1" key="1">
    <citation type="submission" date="2022-06" db="EMBL/GenBank/DDBJ databases">
        <title>Sneathiella actinostolidae sp. nov., isolated from a sea anemonein the Western Pacific Ocean.</title>
        <authorList>
            <person name="Wei M.J."/>
        </authorList>
    </citation>
    <scope>NUCLEOTIDE SEQUENCE</scope>
    <source>
        <strain evidence="1">PHK-P5</strain>
    </source>
</reference>